<dbReference type="EMBL" id="CAJPUY010000049">
    <property type="protein sequence ID" value="CAG2158468.1"/>
    <property type="molecule type" value="Genomic_DNA"/>
</dbReference>
<dbReference type="Proteomes" id="UP000672934">
    <property type="component" value="Unassembled WGS sequence"/>
</dbReference>
<gene>
    <name evidence="1" type="ORF">LMG31506_06390</name>
</gene>
<reference evidence="1" key="1">
    <citation type="submission" date="2021-03" db="EMBL/GenBank/DDBJ databases">
        <authorList>
            <person name="Peeters C."/>
        </authorList>
    </citation>
    <scope>NUCLEOTIDE SEQUENCE</scope>
    <source>
        <strain evidence="1">LMG 31506</strain>
    </source>
</reference>
<sequence>MSLRDSALILGGWVVLCMTSGAVLSLVAQSLSI</sequence>
<evidence type="ECO:0000313" key="1">
    <source>
        <dbReference type="EMBL" id="CAG2158468.1"/>
    </source>
</evidence>
<dbReference type="AlphaFoldDB" id="A0A916MYP4"/>
<comment type="caution">
    <text evidence="1">The sequence shown here is derived from an EMBL/GenBank/DDBJ whole genome shotgun (WGS) entry which is preliminary data.</text>
</comment>
<organism evidence="1 2">
    <name type="scientific">Cupriavidus yeoncheonensis</name>
    <dbReference type="NCBI Taxonomy" id="1462994"/>
    <lineage>
        <taxon>Bacteria</taxon>
        <taxon>Pseudomonadati</taxon>
        <taxon>Pseudomonadota</taxon>
        <taxon>Betaproteobacteria</taxon>
        <taxon>Burkholderiales</taxon>
        <taxon>Burkholderiaceae</taxon>
        <taxon>Cupriavidus</taxon>
    </lineage>
</organism>
<name>A0A916MYP4_9BURK</name>
<proteinExistence type="predicted"/>
<keyword evidence="2" id="KW-1185">Reference proteome</keyword>
<accession>A0A916MYP4</accession>
<evidence type="ECO:0000313" key="2">
    <source>
        <dbReference type="Proteomes" id="UP000672934"/>
    </source>
</evidence>
<protein>
    <submittedName>
        <fullName evidence="1">Uncharacterized protein</fullName>
    </submittedName>
</protein>